<evidence type="ECO:0000256" key="2">
    <source>
        <dbReference type="ARBA" id="ARBA00022692"/>
    </source>
</evidence>
<dbReference type="EMBL" id="JACEGA010000001">
    <property type="protein sequence ID" value="MBB2183538.1"/>
    <property type="molecule type" value="Genomic_DNA"/>
</dbReference>
<dbReference type="PANTHER" id="PTHR24221">
    <property type="entry name" value="ATP-BINDING CASSETTE SUB-FAMILY B"/>
    <property type="match status" value="1"/>
</dbReference>
<dbReference type="PROSITE" id="PS50893">
    <property type="entry name" value="ABC_TRANSPORTER_2"/>
    <property type="match status" value="1"/>
</dbReference>
<dbReference type="CDD" id="cd03228">
    <property type="entry name" value="ABCC_MRP_Like"/>
    <property type="match status" value="1"/>
</dbReference>
<evidence type="ECO:0000313" key="10">
    <source>
        <dbReference type="Proteomes" id="UP000574276"/>
    </source>
</evidence>
<proteinExistence type="predicted"/>
<keyword evidence="10" id="KW-1185">Reference proteome</keyword>
<dbReference type="PANTHER" id="PTHR24221:SF503">
    <property type="entry name" value="MITOCHONDRIAL POTASSIUM CHANNEL ATP-BINDING SUBUNIT"/>
    <property type="match status" value="1"/>
</dbReference>
<name>A0A839K2B7_9FIRM</name>
<sequence>MKSMNNRFFNNVHGASYIMMLCWTLNKKRVVLEFLRSLLDYGERIVYGIYFFKIIFFLIEKKAGFSEIIGIDLIAMGILAVVTLFNKWFDIWYTPISNNEISGKLNLKIFKKSAEVDLECYEDTNFYNTIMLSSEQANEKVTSAMQNIIKLYTSMLASIFVIIYIFTINRTNVLFLLCPVVGLVFVAKKVNKMYYLRYVNSLPFYRVIDYVNRIMSLENYSKEVKLTNIFEVMQAKYTEAYKGIKKVAKDCALKVISLNVTQCMLVFVFFSNGILLYNAYCTSITKTISFYNFIVLANAIGSLAWIIVDTLNFIGKMSDNALCGNNLKHFFEYENKVVNNEYSVSPEKESDTIRIKNLFFTYKNADEPVLKNINMEINKNEKIAIVGENGSGKSTLIKLILRLYDAQEGEILYNNKNIKSYKINEYRKLFTTAFQDFQVFSLTIAENILNREIKNQDDYTKVEKALCKSGMNEYTQTLKKKYDSVLTREFAEDGEVLSGGQNQKLAIARAYANDFSIGIFDEPSSALDPIAESQVYKSIMDTCSDKMLILVSHRLSSVIDVDKIYMMENGEIIESGCHDELIKLDGKYAKMYMNQAKSYQE</sequence>
<keyword evidence="5 7" id="KW-1133">Transmembrane helix</keyword>
<keyword evidence="2 7" id="KW-0812">Transmembrane</keyword>
<dbReference type="GO" id="GO:0016887">
    <property type="term" value="F:ATP hydrolysis activity"/>
    <property type="evidence" value="ECO:0007669"/>
    <property type="project" value="InterPro"/>
</dbReference>
<feature type="transmembrane region" description="Helical" evidence="7">
    <location>
        <begin position="290"/>
        <end position="308"/>
    </location>
</feature>
<dbReference type="SUPFAM" id="SSF52540">
    <property type="entry name" value="P-loop containing nucleoside triphosphate hydrolases"/>
    <property type="match status" value="1"/>
</dbReference>
<comment type="caution">
    <text evidence="9">The sequence shown here is derived from an EMBL/GenBank/DDBJ whole genome shotgun (WGS) entry which is preliminary data.</text>
</comment>
<dbReference type="Gene3D" id="1.20.1560.10">
    <property type="entry name" value="ABC transporter type 1, transmembrane domain"/>
    <property type="match status" value="1"/>
</dbReference>
<dbReference type="Pfam" id="PF00005">
    <property type="entry name" value="ABC_tran"/>
    <property type="match status" value="1"/>
</dbReference>
<dbReference type="InterPro" id="IPR003439">
    <property type="entry name" value="ABC_transporter-like_ATP-bd"/>
</dbReference>
<dbReference type="InterPro" id="IPR027417">
    <property type="entry name" value="P-loop_NTPase"/>
</dbReference>
<evidence type="ECO:0000256" key="1">
    <source>
        <dbReference type="ARBA" id="ARBA00004651"/>
    </source>
</evidence>
<dbReference type="Gene3D" id="3.40.50.300">
    <property type="entry name" value="P-loop containing nucleotide triphosphate hydrolases"/>
    <property type="match status" value="1"/>
</dbReference>
<dbReference type="InterPro" id="IPR036640">
    <property type="entry name" value="ABC1_TM_sf"/>
</dbReference>
<keyword evidence="6 7" id="KW-0472">Membrane</keyword>
<dbReference type="SMART" id="SM00382">
    <property type="entry name" value="AAA"/>
    <property type="match status" value="1"/>
</dbReference>
<dbReference type="GO" id="GO:0005524">
    <property type="term" value="F:ATP binding"/>
    <property type="evidence" value="ECO:0007669"/>
    <property type="project" value="UniProtKB-KW"/>
</dbReference>
<keyword evidence="3" id="KW-0547">Nucleotide-binding</keyword>
<protein>
    <submittedName>
        <fullName evidence="9">ABC transporter ATP-binding protein</fullName>
    </submittedName>
</protein>
<feature type="transmembrane region" description="Helical" evidence="7">
    <location>
        <begin position="173"/>
        <end position="190"/>
    </location>
</feature>
<feature type="transmembrane region" description="Helical" evidence="7">
    <location>
        <begin position="251"/>
        <end position="270"/>
    </location>
</feature>
<comment type="subcellular location">
    <subcellularLocation>
        <location evidence="1">Cell membrane</location>
        <topology evidence="1">Multi-pass membrane protein</topology>
    </subcellularLocation>
</comment>
<feature type="domain" description="ABC transporter" evidence="8">
    <location>
        <begin position="353"/>
        <end position="594"/>
    </location>
</feature>
<evidence type="ECO:0000256" key="4">
    <source>
        <dbReference type="ARBA" id="ARBA00022840"/>
    </source>
</evidence>
<evidence type="ECO:0000256" key="5">
    <source>
        <dbReference type="ARBA" id="ARBA00022989"/>
    </source>
</evidence>
<dbReference type="GO" id="GO:0005886">
    <property type="term" value="C:plasma membrane"/>
    <property type="evidence" value="ECO:0007669"/>
    <property type="project" value="UniProtKB-SubCell"/>
</dbReference>
<dbReference type="InterPro" id="IPR039421">
    <property type="entry name" value="Type_1_exporter"/>
</dbReference>
<organism evidence="9 10">
    <name type="scientific">Variimorphobacter saccharofermentans</name>
    <dbReference type="NCBI Taxonomy" id="2755051"/>
    <lineage>
        <taxon>Bacteria</taxon>
        <taxon>Bacillati</taxon>
        <taxon>Bacillota</taxon>
        <taxon>Clostridia</taxon>
        <taxon>Lachnospirales</taxon>
        <taxon>Lachnospiraceae</taxon>
        <taxon>Variimorphobacter</taxon>
    </lineage>
</organism>
<dbReference type="SUPFAM" id="SSF90123">
    <property type="entry name" value="ABC transporter transmembrane region"/>
    <property type="match status" value="1"/>
</dbReference>
<evidence type="ECO:0000313" key="9">
    <source>
        <dbReference type="EMBL" id="MBB2183538.1"/>
    </source>
</evidence>
<dbReference type="GO" id="GO:0042626">
    <property type="term" value="F:ATPase-coupled transmembrane transporter activity"/>
    <property type="evidence" value="ECO:0007669"/>
    <property type="project" value="TreeGrafter"/>
</dbReference>
<dbReference type="AlphaFoldDB" id="A0A839K2B7"/>
<dbReference type="RefSeq" id="WP_228353174.1">
    <property type="nucleotide sequence ID" value="NZ_JACEGA010000001.1"/>
</dbReference>
<gene>
    <name evidence="9" type="ORF">H0486_11700</name>
</gene>
<feature type="transmembrane region" description="Helical" evidence="7">
    <location>
        <begin position="148"/>
        <end position="167"/>
    </location>
</feature>
<evidence type="ECO:0000256" key="3">
    <source>
        <dbReference type="ARBA" id="ARBA00022741"/>
    </source>
</evidence>
<reference evidence="9 10" key="1">
    <citation type="submission" date="2020-07" db="EMBL/GenBank/DDBJ databases">
        <title>Characterization and genome sequencing of isolate MD1, a novel member within the family Lachnospiraceae.</title>
        <authorList>
            <person name="Rettenmaier R."/>
            <person name="Di Bello L."/>
            <person name="Zinser C."/>
            <person name="Scheitz K."/>
            <person name="Liebl W."/>
            <person name="Zverlov V."/>
        </authorList>
    </citation>
    <scope>NUCLEOTIDE SEQUENCE [LARGE SCALE GENOMIC DNA]</scope>
    <source>
        <strain evidence="9 10">MD1</strain>
    </source>
</reference>
<evidence type="ECO:0000256" key="7">
    <source>
        <dbReference type="SAM" id="Phobius"/>
    </source>
</evidence>
<evidence type="ECO:0000259" key="8">
    <source>
        <dbReference type="PROSITE" id="PS50893"/>
    </source>
</evidence>
<feature type="transmembrane region" description="Helical" evidence="7">
    <location>
        <begin position="65"/>
        <end position="85"/>
    </location>
</feature>
<accession>A0A839K2B7</accession>
<keyword evidence="4 9" id="KW-0067">ATP-binding</keyword>
<dbReference type="InterPro" id="IPR003593">
    <property type="entry name" value="AAA+_ATPase"/>
</dbReference>
<evidence type="ECO:0000256" key="6">
    <source>
        <dbReference type="ARBA" id="ARBA00023136"/>
    </source>
</evidence>
<dbReference type="Proteomes" id="UP000574276">
    <property type="component" value="Unassembled WGS sequence"/>
</dbReference>